<sequence length="249" mass="27412">MNTKGKTMDGMITPAGVVVLGQGPQPFTTSDAMARDAVETAHARAMAAQAQDIANIAAPDPGFALGRDATSFSSRLLRAPASPRMEFDPTAAARAAEEHHREAARIRCFEADRIRGLWLAGRLSAPQYRASDEIHDLIVWQESGRQVLASASYSERMSATTGGVPLNQRLEEAERERFLPWSAWAAGFQVKADGKTLEHLVRAACVQRLGVEQLANTFRMHRRRAEALLVRALHRYAVIARWEAQQEVA</sequence>
<gene>
    <name evidence="1" type="ORF">KPL78_19195</name>
</gene>
<accession>A0ABS7AFC6</accession>
<dbReference type="EMBL" id="JAHYBZ010000007">
    <property type="protein sequence ID" value="MBW6399995.1"/>
    <property type="molecule type" value="Genomic_DNA"/>
</dbReference>
<proteinExistence type="predicted"/>
<dbReference type="Proteomes" id="UP001196565">
    <property type="component" value="Unassembled WGS sequence"/>
</dbReference>
<comment type="caution">
    <text evidence="1">The sequence shown here is derived from an EMBL/GenBank/DDBJ whole genome shotgun (WGS) entry which is preliminary data.</text>
</comment>
<protein>
    <submittedName>
        <fullName evidence="1">Uncharacterized protein</fullName>
    </submittedName>
</protein>
<evidence type="ECO:0000313" key="1">
    <source>
        <dbReference type="EMBL" id="MBW6399995.1"/>
    </source>
</evidence>
<keyword evidence="2" id="KW-1185">Reference proteome</keyword>
<reference evidence="1 2" key="1">
    <citation type="submission" date="2021-07" db="EMBL/GenBank/DDBJ databases">
        <authorList>
            <person name="So Y."/>
        </authorList>
    </citation>
    <scope>NUCLEOTIDE SEQUENCE [LARGE SCALE GENOMIC DNA]</scope>
    <source>
        <strain evidence="1 2">HJA6</strain>
    </source>
</reference>
<organism evidence="1 2">
    <name type="scientific">Roseomonas alba</name>
    <dbReference type="NCBI Taxonomy" id="2846776"/>
    <lineage>
        <taxon>Bacteria</taxon>
        <taxon>Pseudomonadati</taxon>
        <taxon>Pseudomonadota</taxon>
        <taxon>Alphaproteobacteria</taxon>
        <taxon>Acetobacterales</taxon>
        <taxon>Roseomonadaceae</taxon>
        <taxon>Roseomonas</taxon>
    </lineage>
</organism>
<name>A0ABS7AFC6_9PROT</name>
<evidence type="ECO:0000313" key="2">
    <source>
        <dbReference type="Proteomes" id="UP001196565"/>
    </source>
</evidence>
<dbReference type="RefSeq" id="WP_219764611.1">
    <property type="nucleotide sequence ID" value="NZ_JAHYBZ010000007.1"/>
</dbReference>